<dbReference type="FunCoup" id="A0A165M404">
    <property type="interactions" value="43"/>
</dbReference>
<evidence type="ECO:0000256" key="7">
    <source>
        <dbReference type="ARBA" id="ARBA00022723"/>
    </source>
</evidence>
<dbReference type="InterPro" id="IPR050731">
    <property type="entry name" value="HRD1_E3_ubiq-ligases"/>
</dbReference>
<keyword evidence="10" id="KW-0833">Ubl conjugation pathway</keyword>
<dbReference type="Gene3D" id="3.30.40.10">
    <property type="entry name" value="Zinc/RING finger domain, C3HC4 (zinc finger)"/>
    <property type="match status" value="1"/>
</dbReference>
<evidence type="ECO:0000259" key="17">
    <source>
        <dbReference type="PROSITE" id="PS50089"/>
    </source>
</evidence>
<dbReference type="InParanoid" id="A0A165M404"/>
<comment type="catalytic activity">
    <reaction evidence="1">
        <text>S-ubiquitinyl-[E2 ubiquitin-conjugating enzyme]-L-cysteine + [acceptor protein]-L-lysine = [E2 ubiquitin-conjugating enzyme]-L-cysteine + N(6)-ubiquitinyl-[acceptor protein]-L-lysine.</text>
        <dbReference type="EC" id="2.3.2.27"/>
    </reaction>
</comment>
<dbReference type="GO" id="GO:0043161">
    <property type="term" value="P:proteasome-mediated ubiquitin-dependent protein catabolic process"/>
    <property type="evidence" value="ECO:0007669"/>
    <property type="project" value="TreeGrafter"/>
</dbReference>
<feature type="transmembrane region" description="Helical" evidence="16">
    <location>
        <begin position="401"/>
        <end position="421"/>
    </location>
</feature>
<feature type="compositionally biased region" description="Low complexity" evidence="15">
    <location>
        <begin position="10"/>
        <end position="33"/>
    </location>
</feature>
<dbReference type="GO" id="GO:0061630">
    <property type="term" value="F:ubiquitin protein ligase activity"/>
    <property type="evidence" value="ECO:0007669"/>
    <property type="project" value="UniProtKB-EC"/>
</dbReference>
<evidence type="ECO:0000256" key="16">
    <source>
        <dbReference type="SAM" id="Phobius"/>
    </source>
</evidence>
<dbReference type="AlphaFoldDB" id="A0A165M404"/>
<evidence type="ECO:0000256" key="13">
    <source>
        <dbReference type="ARBA" id="ARBA00023136"/>
    </source>
</evidence>
<keyword evidence="6 16" id="KW-0812">Transmembrane</keyword>
<feature type="transmembrane region" description="Helical" evidence="16">
    <location>
        <begin position="428"/>
        <end position="447"/>
    </location>
</feature>
<evidence type="ECO:0000256" key="15">
    <source>
        <dbReference type="SAM" id="MobiDB-lite"/>
    </source>
</evidence>
<name>A0A165M404_EXIGL</name>
<comment type="subcellular location">
    <subcellularLocation>
        <location evidence="2">Endomembrane system</location>
        <topology evidence="2">Multi-pass membrane protein</topology>
    </subcellularLocation>
</comment>
<dbReference type="OrthoDB" id="9984778at2759"/>
<keyword evidence="13 16" id="KW-0472">Membrane</keyword>
<feature type="region of interest" description="Disordered" evidence="15">
    <location>
        <begin position="455"/>
        <end position="474"/>
    </location>
</feature>
<evidence type="ECO:0000313" key="19">
    <source>
        <dbReference type="Proteomes" id="UP000077266"/>
    </source>
</evidence>
<evidence type="ECO:0000256" key="8">
    <source>
        <dbReference type="ARBA" id="ARBA00022729"/>
    </source>
</evidence>
<keyword evidence="11" id="KW-0862">Zinc</keyword>
<reference evidence="18 19" key="1">
    <citation type="journal article" date="2016" name="Mol. Biol. Evol.">
        <title>Comparative Genomics of Early-Diverging Mushroom-Forming Fungi Provides Insights into the Origins of Lignocellulose Decay Capabilities.</title>
        <authorList>
            <person name="Nagy L.G."/>
            <person name="Riley R."/>
            <person name="Tritt A."/>
            <person name="Adam C."/>
            <person name="Daum C."/>
            <person name="Floudas D."/>
            <person name="Sun H."/>
            <person name="Yadav J.S."/>
            <person name="Pangilinan J."/>
            <person name="Larsson K.H."/>
            <person name="Matsuura K."/>
            <person name="Barry K."/>
            <person name="Labutti K."/>
            <person name="Kuo R."/>
            <person name="Ohm R.A."/>
            <person name="Bhattacharya S.S."/>
            <person name="Shirouzu T."/>
            <person name="Yoshinaga Y."/>
            <person name="Martin F.M."/>
            <person name="Grigoriev I.V."/>
            <person name="Hibbett D.S."/>
        </authorList>
    </citation>
    <scope>NUCLEOTIDE SEQUENCE [LARGE SCALE GENOMIC DNA]</scope>
    <source>
        <strain evidence="18 19">HHB12029</strain>
    </source>
</reference>
<keyword evidence="9 14" id="KW-0863">Zinc-finger</keyword>
<dbReference type="PANTHER" id="PTHR22763">
    <property type="entry name" value="RING ZINC FINGER PROTEIN"/>
    <property type="match status" value="1"/>
</dbReference>
<evidence type="ECO:0000256" key="5">
    <source>
        <dbReference type="ARBA" id="ARBA00022679"/>
    </source>
</evidence>
<dbReference type="InterPro" id="IPR013083">
    <property type="entry name" value="Znf_RING/FYVE/PHD"/>
</dbReference>
<feature type="domain" description="RING-type" evidence="17">
    <location>
        <begin position="652"/>
        <end position="708"/>
    </location>
</feature>
<evidence type="ECO:0000256" key="10">
    <source>
        <dbReference type="ARBA" id="ARBA00022786"/>
    </source>
</evidence>
<dbReference type="SMART" id="SM00184">
    <property type="entry name" value="RING"/>
    <property type="match status" value="1"/>
</dbReference>
<evidence type="ECO:0000256" key="14">
    <source>
        <dbReference type="PROSITE-ProRule" id="PRU00175"/>
    </source>
</evidence>
<accession>A0A165M404</accession>
<keyword evidence="8" id="KW-0732">Signal</keyword>
<gene>
    <name evidence="18" type="ORF">EXIGLDRAFT_727063</name>
</gene>
<keyword evidence="7" id="KW-0479">Metal-binding</keyword>
<feature type="region of interest" description="Disordered" evidence="15">
    <location>
        <begin position="1"/>
        <end position="33"/>
    </location>
</feature>
<organism evidence="18 19">
    <name type="scientific">Exidia glandulosa HHB12029</name>
    <dbReference type="NCBI Taxonomy" id="1314781"/>
    <lineage>
        <taxon>Eukaryota</taxon>
        <taxon>Fungi</taxon>
        <taxon>Dikarya</taxon>
        <taxon>Basidiomycota</taxon>
        <taxon>Agaricomycotina</taxon>
        <taxon>Agaricomycetes</taxon>
        <taxon>Auriculariales</taxon>
        <taxon>Exidiaceae</taxon>
        <taxon>Exidia</taxon>
    </lineage>
</organism>
<dbReference type="EC" id="2.3.2.27" evidence="4"/>
<dbReference type="SUPFAM" id="SSF57850">
    <property type="entry name" value="RING/U-box"/>
    <property type="match status" value="1"/>
</dbReference>
<evidence type="ECO:0000256" key="11">
    <source>
        <dbReference type="ARBA" id="ARBA00022833"/>
    </source>
</evidence>
<dbReference type="InterPro" id="IPR024766">
    <property type="entry name" value="Znf_RING_H2"/>
</dbReference>
<dbReference type="Pfam" id="PF11145">
    <property type="entry name" value="DUF2921"/>
    <property type="match status" value="1"/>
</dbReference>
<dbReference type="Proteomes" id="UP000077266">
    <property type="component" value="Unassembled WGS sequence"/>
</dbReference>
<evidence type="ECO:0000256" key="4">
    <source>
        <dbReference type="ARBA" id="ARBA00012483"/>
    </source>
</evidence>
<keyword evidence="19" id="KW-1185">Reference proteome</keyword>
<comment type="pathway">
    <text evidence="3">Protein modification; protein ubiquitination.</text>
</comment>
<proteinExistence type="predicted"/>
<evidence type="ECO:0000256" key="6">
    <source>
        <dbReference type="ARBA" id="ARBA00022692"/>
    </source>
</evidence>
<evidence type="ECO:0000256" key="12">
    <source>
        <dbReference type="ARBA" id="ARBA00022989"/>
    </source>
</evidence>
<sequence length="714" mass="78999">MDAPAGQTVAAASANNNDNTAPTANPNGPDTQRSRGSISSLLFLALLFILFGGGSRGDDLLTRQQLHDSLQSLVDQQANFSAYLRNETSNFTLTQQDAHLDPVIQYFLPPSAYARPYQPSYYRNITGFLNGETRFVNLSSVTNSTLDPLAHALLQAVNLTEAAGRRGDWDWQAGNRVQFSVLESRPADNHTINMIHGKVDLFDKAADRTIRFTVDGVHFPLNGSFYGFVEARGRHSELRQIPSLVPADVRNETGQAVNAELLQRIDRLKAIITSGILPETEGTDDSLVTSCPFILHAQIHPSALSQRQMEEVEEEMNRPTGITTARRPVLLMDAVLVSPECGILLHIDSAKGLMSQRYWRKTINYAGVAALVYFALLVALVREIGRCQTPAMLSRIGRGMLIVQMCLDAFAFTAHMTFAIVADNRASLPLIAPGFIACILLMFQMQFSNNIYEVQGPEHPSPSPPPTRPAGAGSAPAAEALAIEAEQAPLMQRLKTLALRTIETLREFSGAFWLLISLGCGIWLLFDTLRASNFMVRLAHYVFWLPQIVRNVRRNMRMGLSWEYVLTVSAGRLFFAMYIFACPSNVLGVEPQAWASYLPWAFAVQLLILAAQDYLGPVFFLPRGWVSDDAYDYHPLLPQPDSEAPEQSLGDCSICMDAILLENDAAKSSLLAGAAVKRSYALAPCHHLFHTQCLERWLDIKNICPQCRRPLPPL</sequence>
<dbReference type="STRING" id="1314781.A0A165M404"/>
<feature type="transmembrane region" description="Helical" evidence="16">
    <location>
        <begin position="593"/>
        <end position="611"/>
    </location>
</feature>
<feature type="compositionally biased region" description="Pro residues" evidence="15">
    <location>
        <begin position="459"/>
        <end position="468"/>
    </location>
</feature>
<evidence type="ECO:0000256" key="3">
    <source>
        <dbReference type="ARBA" id="ARBA00004906"/>
    </source>
</evidence>
<feature type="transmembrane region" description="Helical" evidence="16">
    <location>
        <begin position="36"/>
        <end position="54"/>
    </location>
</feature>
<keyword evidence="12 16" id="KW-1133">Transmembrane helix</keyword>
<evidence type="ECO:0000256" key="9">
    <source>
        <dbReference type="ARBA" id="ARBA00022771"/>
    </source>
</evidence>
<evidence type="ECO:0000313" key="18">
    <source>
        <dbReference type="EMBL" id="KZV98735.1"/>
    </source>
</evidence>
<dbReference type="UniPathway" id="UPA00143"/>
<dbReference type="PANTHER" id="PTHR22763:SF162">
    <property type="entry name" value="TRANSMEMBRANE E3 UBIQUITIN-PROTEIN LIGASE 1"/>
    <property type="match status" value="1"/>
</dbReference>
<feature type="transmembrane region" description="Helical" evidence="16">
    <location>
        <begin position="560"/>
        <end position="581"/>
    </location>
</feature>
<evidence type="ECO:0000256" key="2">
    <source>
        <dbReference type="ARBA" id="ARBA00004127"/>
    </source>
</evidence>
<dbReference type="InterPro" id="IPR021319">
    <property type="entry name" value="DUF2921"/>
</dbReference>
<protein>
    <recommendedName>
        <fullName evidence="4">RING-type E3 ubiquitin transferase</fullName>
        <ecNumber evidence="4">2.3.2.27</ecNumber>
    </recommendedName>
</protein>
<dbReference type="PROSITE" id="PS50089">
    <property type="entry name" value="ZF_RING_2"/>
    <property type="match status" value="1"/>
</dbReference>
<feature type="transmembrane region" description="Helical" evidence="16">
    <location>
        <begin position="363"/>
        <end position="381"/>
    </location>
</feature>
<dbReference type="GO" id="GO:0016567">
    <property type="term" value="P:protein ubiquitination"/>
    <property type="evidence" value="ECO:0007669"/>
    <property type="project" value="UniProtKB-UniPathway"/>
</dbReference>
<dbReference type="GO" id="GO:0012505">
    <property type="term" value="C:endomembrane system"/>
    <property type="evidence" value="ECO:0007669"/>
    <property type="project" value="UniProtKB-SubCell"/>
</dbReference>
<dbReference type="InterPro" id="IPR001841">
    <property type="entry name" value="Znf_RING"/>
</dbReference>
<dbReference type="EMBL" id="KV425915">
    <property type="protein sequence ID" value="KZV98735.1"/>
    <property type="molecule type" value="Genomic_DNA"/>
</dbReference>
<dbReference type="Pfam" id="PF12678">
    <property type="entry name" value="zf-rbx1"/>
    <property type="match status" value="1"/>
</dbReference>
<dbReference type="GO" id="GO:0008270">
    <property type="term" value="F:zinc ion binding"/>
    <property type="evidence" value="ECO:0007669"/>
    <property type="project" value="UniProtKB-KW"/>
</dbReference>
<feature type="transmembrane region" description="Helical" evidence="16">
    <location>
        <begin position="508"/>
        <end position="526"/>
    </location>
</feature>
<evidence type="ECO:0000256" key="1">
    <source>
        <dbReference type="ARBA" id="ARBA00000900"/>
    </source>
</evidence>
<keyword evidence="5" id="KW-0808">Transferase</keyword>